<dbReference type="AlphaFoldDB" id="A0AAV5UA55"/>
<evidence type="ECO:0000313" key="1">
    <source>
        <dbReference type="EMBL" id="GMT02979.1"/>
    </source>
</evidence>
<proteinExistence type="predicted"/>
<organism evidence="1 2">
    <name type="scientific">Pristionchus entomophagus</name>
    <dbReference type="NCBI Taxonomy" id="358040"/>
    <lineage>
        <taxon>Eukaryota</taxon>
        <taxon>Metazoa</taxon>
        <taxon>Ecdysozoa</taxon>
        <taxon>Nematoda</taxon>
        <taxon>Chromadorea</taxon>
        <taxon>Rhabditida</taxon>
        <taxon>Rhabditina</taxon>
        <taxon>Diplogasteromorpha</taxon>
        <taxon>Diplogasteroidea</taxon>
        <taxon>Neodiplogasteridae</taxon>
        <taxon>Pristionchus</taxon>
    </lineage>
</organism>
<dbReference type="EMBL" id="BTSX01000006">
    <property type="protein sequence ID" value="GMT02979.1"/>
    <property type="molecule type" value="Genomic_DNA"/>
</dbReference>
<gene>
    <name evidence="1" type="ORF">PENTCL1PPCAC_25153</name>
</gene>
<reference evidence="1" key="1">
    <citation type="submission" date="2023-10" db="EMBL/GenBank/DDBJ databases">
        <title>Genome assembly of Pristionchus species.</title>
        <authorList>
            <person name="Yoshida K."/>
            <person name="Sommer R.J."/>
        </authorList>
    </citation>
    <scope>NUCLEOTIDE SEQUENCE</scope>
    <source>
        <strain evidence="1">RS0144</strain>
    </source>
</reference>
<protein>
    <submittedName>
        <fullName evidence="1">Uncharacterized protein</fullName>
    </submittedName>
</protein>
<comment type="caution">
    <text evidence="1">The sequence shown here is derived from an EMBL/GenBank/DDBJ whole genome shotgun (WGS) entry which is preliminary data.</text>
</comment>
<name>A0AAV5UA55_9BILA</name>
<evidence type="ECO:0000313" key="2">
    <source>
        <dbReference type="Proteomes" id="UP001432027"/>
    </source>
</evidence>
<sequence>QTGIIIMEDFSDRMSSEIDYLGGFTIGLVKRIIRSIAGYQSAYLQGAFEFPVSSKKKICSILMQVARSSIDALSEKTWMSEATSMYVTYNPLDSPH</sequence>
<accession>A0AAV5UA55</accession>
<feature type="non-terminal residue" evidence="1">
    <location>
        <position position="1"/>
    </location>
</feature>
<keyword evidence="2" id="KW-1185">Reference proteome</keyword>
<dbReference type="Proteomes" id="UP001432027">
    <property type="component" value="Unassembled WGS sequence"/>
</dbReference>